<dbReference type="AlphaFoldDB" id="A0A3A4NKN2"/>
<dbReference type="EMBL" id="QZKU01000111">
    <property type="protein sequence ID" value="RJP17730.1"/>
    <property type="molecule type" value="Genomic_DNA"/>
</dbReference>
<comment type="caution">
    <text evidence="1">The sequence shown here is derived from an EMBL/GenBank/DDBJ whole genome shotgun (WGS) entry which is preliminary data.</text>
</comment>
<accession>A0A3A4NKN2</accession>
<gene>
    <name evidence="1" type="ORF">C4520_15710</name>
</gene>
<organism evidence="1 2">
    <name type="scientific">Abyssobacteria bacterium (strain SURF_5)</name>
    <dbReference type="NCBI Taxonomy" id="2093360"/>
    <lineage>
        <taxon>Bacteria</taxon>
        <taxon>Pseudomonadati</taxon>
        <taxon>Candidatus Hydrogenedentota</taxon>
        <taxon>Candidatus Abyssobacteria</taxon>
    </lineage>
</organism>
<sequence length="188" mass="21018">MSVPFKDADELIELGTAGFLKIECTEEGKGFLGAFFIVNAKGEPVEFTYNRIDTPNIFLWRKDDIRRHASKKLATSLFALCKDTPRLILCLAQEIDSEVFSQDLQLSIPVCRLAPAIEAVEFSDAEVRDSVEAHDMQNAFWSPDKPNEESIEHRLFAALVSRGLLLEPFSRASIGLREVFAKQPTNAG</sequence>
<evidence type="ECO:0000313" key="1">
    <source>
        <dbReference type="EMBL" id="RJP17730.1"/>
    </source>
</evidence>
<proteinExistence type="predicted"/>
<reference evidence="1 2" key="1">
    <citation type="journal article" date="2017" name="ISME J.">
        <title>Energy and carbon metabolisms in a deep terrestrial subsurface fluid microbial community.</title>
        <authorList>
            <person name="Momper L."/>
            <person name="Jungbluth S.P."/>
            <person name="Lee M.D."/>
            <person name="Amend J.P."/>
        </authorList>
    </citation>
    <scope>NUCLEOTIDE SEQUENCE [LARGE SCALE GENOMIC DNA]</scope>
    <source>
        <strain evidence="1">SURF_5</strain>
    </source>
</reference>
<protein>
    <submittedName>
        <fullName evidence="1">Uncharacterized protein</fullName>
    </submittedName>
</protein>
<dbReference type="Proteomes" id="UP000265882">
    <property type="component" value="Unassembled WGS sequence"/>
</dbReference>
<name>A0A3A4NKN2_ABYX5</name>
<evidence type="ECO:0000313" key="2">
    <source>
        <dbReference type="Proteomes" id="UP000265882"/>
    </source>
</evidence>